<dbReference type="Gramene" id="QL04p066901:mrna">
    <property type="protein sequence ID" value="QL04p066901:mrna:CDS:2"/>
    <property type="gene ID" value="QL04p066901"/>
</dbReference>
<dbReference type="InParanoid" id="A0A7N2R3J0"/>
<sequence length="124" mass="14190">MLGHPHTYALFSAQIVGTDLQFTEVTRNDFLKSSGDHSTDHYIVDSDNELLYIVKMSVEENPNLVFRFLIFRMDFSTREWVPVHDLGELTVFFPLFGHVNNSAICCVAAKEGVKPNAIYFFEIL</sequence>
<dbReference type="AlphaFoldDB" id="A0A7N2R3J0"/>
<evidence type="ECO:0000259" key="1">
    <source>
        <dbReference type="Pfam" id="PF03478"/>
    </source>
</evidence>
<dbReference type="Pfam" id="PF03478">
    <property type="entry name" value="Beta-prop_KIB1-4"/>
    <property type="match status" value="1"/>
</dbReference>
<evidence type="ECO:0000313" key="3">
    <source>
        <dbReference type="Proteomes" id="UP000594261"/>
    </source>
</evidence>
<reference evidence="2" key="2">
    <citation type="submission" date="2021-01" db="UniProtKB">
        <authorList>
            <consortium name="EnsemblPlants"/>
        </authorList>
    </citation>
    <scope>IDENTIFICATION</scope>
</reference>
<proteinExistence type="predicted"/>
<dbReference type="EnsemblPlants" id="QL04p066901:mrna">
    <property type="protein sequence ID" value="QL04p066901:mrna:CDS:2"/>
    <property type="gene ID" value="QL04p066901"/>
</dbReference>
<keyword evidence="3" id="KW-1185">Reference proteome</keyword>
<dbReference type="PANTHER" id="PTHR40891:SF1">
    <property type="entry name" value="DUF295 DOMAIN-CONTAINING PROTEIN"/>
    <property type="match status" value="1"/>
</dbReference>
<reference evidence="2 3" key="1">
    <citation type="journal article" date="2016" name="G3 (Bethesda)">
        <title>First Draft Assembly and Annotation of the Genome of a California Endemic Oak Quercus lobata Nee (Fagaceae).</title>
        <authorList>
            <person name="Sork V.L."/>
            <person name="Fitz-Gibbon S.T."/>
            <person name="Puiu D."/>
            <person name="Crepeau M."/>
            <person name="Gugger P.F."/>
            <person name="Sherman R."/>
            <person name="Stevens K."/>
            <person name="Langley C.H."/>
            <person name="Pellegrini M."/>
            <person name="Salzberg S.L."/>
        </authorList>
    </citation>
    <scope>NUCLEOTIDE SEQUENCE [LARGE SCALE GENOMIC DNA]</scope>
    <source>
        <strain evidence="2 3">cv. SW786</strain>
    </source>
</reference>
<dbReference type="InterPro" id="IPR005174">
    <property type="entry name" value="KIB1-4_b-propeller"/>
</dbReference>
<protein>
    <recommendedName>
        <fullName evidence="1">KIB1-4 beta-propeller domain-containing protein</fullName>
    </recommendedName>
</protein>
<dbReference type="Proteomes" id="UP000594261">
    <property type="component" value="Chromosome 4"/>
</dbReference>
<dbReference type="PANTHER" id="PTHR40891">
    <property type="entry name" value="DUF295 DOMAIN-CONTAINING PROTEIN"/>
    <property type="match status" value="1"/>
</dbReference>
<feature type="domain" description="KIB1-4 beta-propeller" evidence="1">
    <location>
        <begin position="30"/>
        <end position="121"/>
    </location>
</feature>
<name>A0A7N2R3J0_QUELO</name>
<accession>A0A7N2R3J0</accession>
<evidence type="ECO:0000313" key="2">
    <source>
        <dbReference type="EnsemblPlants" id="QL04p066901:mrna:CDS:2"/>
    </source>
</evidence>
<organism evidence="2 3">
    <name type="scientific">Quercus lobata</name>
    <name type="common">Valley oak</name>
    <dbReference type="NCBI Taxonomy" id="97700"/>
    <lineage>
        <taxon>Eukaryota</taxon>
        <taxon>Viridiplantae</taxon>
        <taxon>Streptophyta</taxon>
        <taxon>Embryophyta</taxon>
        <taxon>Tracheophyta</taxon>
        <taxon>Spermatophyta</taxon>
        <taxon>Magnoliopsida</taxon>
        <taxon>eudicotyledons</taxon>
        <taxon>Gunneridae</taxon>
        <taxon>Pentapetalae</taxon>
        <taxon>rosids</taxon>
        <taxon>fabids</taxon>
        <taxon>Fagales</taxon>
        <taxon>Fagaceae</taxon>
        <taxon>Quercus</taxon>
    </lineage>
</organism>
<dbReference type="EMBL" id="LRBV02000004">
    <property type="status" value="NOT_ANNOTATED_CDS"/>
    <property type="molecule type" value="Genomic_DNA"/>
</dbReference>